<proteinExistence type="predicted"/>
<accession>A0A7J7LJI0</accession>
<evidence type="ECO:0000313" key="2">
    <source>
        <dbReference type="Proteomes" id="UP000541444"/>
    </source>
</evidence>
<evidence type="ECO:0000313" key="1">
    <source>
        <dbReference type="EMBL" id="KAF6142816.1"/>
    </source>
</evidence>
<sequence length="159" mass="17877">VTQSVDVAEHYDDLYFNNLSTALKNSLDQDTSVVPDSFHNTSETVELEKVASGKATSEDPAIKFNKVVQDAMTALYPGYKGFSVLTFVVILYKLKVKHNWSEISFTELLQVFQEVLPPDNKAPTDSYRASKIISQVGLDYEEIDACPNDCILYWKENAL</sequence>
<gene>
    <name evidence="1" type="ORF">GIB67_002680</name>
</gene>
<dbReference type="PANTHER" id="PTHR10775:SF159">
    <property type="entry name" value="TNP2"/>
    <property type="match status" value="1"/>
</dbReference>
<comment type="caution">
    <text evidence="1">The sequence shown here is derived from an EMBL/GenBank/DDBJ whole genome shotgun (WGS) entry which is preliminary data.</text>
</comment>
<keyword evidence="2" id="KW-1185">Reference proteome</keyword>
<dbReference type="Proteomes" id="UP000541444">
    <property type="component" value="Unassembled WGS sequence"/>
</dbReference>
<protein>
    <submittedName>
        <fullName evidence="1">Uncharacterized protein</fullName>
    </submittedName>
</protein>
<dbReference type="PANTHER" id="PTHR10775">
    <property type="entry name" value="OS08G0208400 PROTEIN"/>
    <property type="match status" value="1"/>
</dbReference>
<feature type="non-terminal residue" evidence="1">
    <location>
        <position position="1"/>
    </location>
</feature>
<organism evidence="1 2">
    <name type="scientific">Kingdonia uniflora</name>
    <dbReference type="NCBI Taxonomy" id="39325"/>
    <lineage>
        <taxon>Eukaryota</taxon>
        <taxon>Viridiplantae</taxon>
        <taxon>Streptophyta</taxon>
        <taxon>Embryophyta</taxon>
        <taxon>Tracheophyta</taxon>
        <taxon>Spermatophyta</taxon>
        <taxon>Magnoliopsida</taxon>
        <taxon>Ranunculales</taxon>
        <taxon>Circaeasteraceae</taxon>
        <taxon>Kingdonia</taxon>
    </lineage>
</organism>
<reference evidence="1 2" key="1">
    <citation type="journal article" date="2020" name="IScience">
        <title>Genome Sequencing of the Endangered Kingdonia uniflora (Circaeasteraceae, Ranunculales) Reveals Potential Mechanisms of Evolutionary Specialization.</title>
        <authorList>
            <person name="Sun Y."/>
            <person name="Deng T."/>
            <person name="Zhang A."/>
            <person name="Moore M.J."/>
            <person name="Landis J.B."/>
            <person name="Lin N."/>
            <person name="Zhang H."/>
            <person name="Zhang X."/>
            <person name="Huang J."/>
            <person name="Zhang X."/>
            <person name="Sun H."/>
            <person name="Wang H."/>
        </authorList>
    </citation>
    <scope>NUCLEOTIDE SEQUENCE [LARGE SCALE GENOMIC DNA]</scope>
    <source>
        <strain evidence="1">TB1705</strain>
        <tissue evidence="1">Leaf</tissue>
    </source>
</reference>
<dbReference type="EMBL" id="JACGCM010002238">
    <property type="protein sequence ID" value="KAF6142816.1"/>
    <property type="molecule type" value="Genomic_DNA"/>
</dbReference>
<name>A0A7J7LJI0_9MAGN</name>
<dbReference type="OrthoDB" id="1729146at2759"/>
<dbReference type="AlphaFoldDB" id="A0A7J7LJI0"/>